<gene>
    <name evidence="3" type="ORF">AWH48_16800</name>
</gene>
<dbReference type="InterPro" id="IPR027417">
    <property type="entry name" value="P-loop_NTPase"/>
</dbReference>
<feature type="domain" description="Bacterial type II secretion system protein E" evidence="2">
    <location>
        <begin position="226"/>
        <end position="373"/>
    </location>
</feature>
<evidence type="ECO:0000256" key="1">
    <source>
        <dbReference type="ARBA" id="ARBA00006611"/>
    </source>
</evidence>
<dbReference type="InterPro" id="IPR050921">
    <property type="entry name" value="T4SS_GSP_E_ATPase"/>
</dbReference>
<evidence type="ECO:0000313" key="4">
    <source>
        <dbReference type="Proteomes" id="UP000077271"/>
    </source>
</evidence>
<dbReference type="Gene3D" id="3.40.50.300">
    <property type="entry name" value="P-loop containing nucleotide triphosphate hydrolases"/>
    <property type="match status" value="1"/>
</dbReference>
<dbReference type="Proteomes" id="UP000077271">
    <property type="component" value="Unassembled WGS sequence"/>
</dbReference>
<dbReference type="RefSeq" id="WP_082860512.1">
    <property type="nucleotide sequence ID" value="NZ_LQWZ01000007.1"/>
</dbReference>
<name>A0A177KZR9_9BACI</name>
<organism evidence="3 4">
    <name type="scientific">Domibacillus aminovorans</name>
    <dbReference type="NCBI Taxonomy" id="29332"/>
    <lineage>
        <taxon>Bacteria</taxon>
        <taxon>Bacillati</taxon>
        <taxon>Bacillota</taxon>
        <taxon>Bacilli</taxon>
        <taxon>Bacillales</taxon>
        <taxon>Bacillaceae</taxon>
        <taxon>Domibacillus</taxon>
    </lineage>
</organism>
<comment type="caution">
    <text evidence="3">The sequence shown here is derived from an EMBL/GenBank/DDBJ whole genome shotgun (WGS) entry which is preliminary data.</text>
</comment>
<dbReference type="InterPro" id="IPR001482">
    <property type="entry name" value="T2SS/T4SS_dom"/>
</dbReference>
<evidence type="ECO:0000313" key="3">
    <source>
        <dbReference type="EMBL" id="OAH58656.1"/>
    </source>
</evidence>
<dbReference type="GO" id="GO:0016887">
    <property type="term" value="F:ATP hydrolysis activity"/>
    <property type="evidence" value="ECO:0007669"/>
    <property type="project" value="InterPro"/>
</dbReference>
<dbReference type="EMBL" id="LQWZ01000007">
    <property type="protein sequence ID" value="OAH58656.1"/>
    <property type="molecule type" value="Genomic_DNA"/>
</dbReference>
<proteinExistence type="inferred from homology"/>
<comment type="similarity">
    <text evidence="1">Belongs to the GSP E family.</text>
</comment>
<dbReference type="OrthoDB" id="1776707at2"/>
<dbReference type="Pfam" id="PF00437">
    <property type="entry name" value="T2SSE"/>
    <property type="match status" value="1"/>
</dbReference>
<dbReference type="AlphaFoldDB" id="A0A177KZR9"/>
<evidence type="ECO:0000259" key="2">
    <source>
        <dbReference type="Pfam" id="PF00437"/>
    </source>
</evidence>
<dbReference type="PANTHER" id="PTHR30486:SF6">
    <property type="entry name" value="TYPE IV PILUS RETRACTATION ATPASE PILT"/>
    <property type="match status" value="1"/>
</dbReference>
<reference evidence="3 4" key="1">
    <citation type="submission" date="2016-01" db="EMBL/GenBank/DDBJ databases">
        <title>Investigation of taxonomic status of Bacillus aminovorans.</title>
        <authorList>
            <person name="Verma A."/>
            <person name="Pal Y."/>
            <person name="Krishnamurthi S."/>
        </authorList>
    </citation>
    <scope>NUCLEOTIDE SEQUENCE [LARGE SCALE GENOMIC DNA]</scope>
    <source>
        <strain evidence="3 4">DSM 4337</strain>
    </source>
</reference>
<sequence length="507" mass="59142">MRFQLHQFMEEQTKVATLHPIEQINQSMDETGNPYSEDIKTEVLLQEENKMEILVDRNDEEQFSSFYSLCEEVRTYFDEEFQKDTDQWLEKQKKAILGYPEEVDYYMEHIRSYLDSKKKMDIQTLPWYDSLVEGVFHENWGLAGIQKWVKNPNSSSCKVIQPRIYFMEHGEMVLQPQKLSEDRFKQLKKALLMTDTKKRENEPYQEVYMTDGTRIEIYNNTKQPTIIFRKYIVKEYDFEHIANLNTIDKASIPMLKAMVACGFNVNMVGPVRCGKTTFLTTYQSYEKEMLEGVLLETDPEIPLHNIMPVSPIIQMIADNEDLDGIVKPLMRSDGDYLIMGEARDGKALRQMVLITKKGTRRVKGTFHTGNAEDFCFDIAQEIVNSYGGSEWAYMIQAAKGFHFLFEFASSTENRSEKKLKGIHEIRLDLKTLIVSTNMICRYNKKSKDWEYNFDLSDRVVQIGEEEDEEAFAVFRETLKKLAEEKPMEQGFDPTRISPFSLLIPTGG</sequence>
<protein>
    <recommendedName>
        <fullName evidence="2">Bacterial type II secretion system protein E domain-containing protein</fullName>
    </recommendedName>
</protein>
<dbReference type="SUPFAM" id="SSF52540">
    <property type="entry name" value="P-loop containing nucleoside triphosphate hydrolases"/>
    <property type="match status" value="1"/>
</dbReference>
<dbReference type="PANTHER" id="PTHR30486">
    <property type="entry name" value="TWITCHING MOTILITY PROTEIN PILT"/>
    <property type="match status" value="1"/>
</dbReference>
<accession>A0A177KZR9</accession>